<dbReference type="GO" id="GO:0005929">
    <property type="term" value="C:cilium"/>
    <property type="evidence" value="ECO:0007669"/>
    <property type="project" value="TreeGrafter"/>
</dbReference>
<reference evidence="4" key="3">
    <citation type="submission" date="2022-06" db="UniProtKB">
        <authorList>
            <consortium name="EnsemblMetazoa"/>
        </authorList>
    </citation>
    <scope>IDENTIFICATION</scope>
</reference>
<dbReference type="EnsemblMetazoa" id="SSS_527s_mrna">
    <property type="protein sequence ID" value="KAF7494824.1"/>
    <property type="gene ID" value="SSS_527"/>
</dbReference>
<keyword evidence="3" id="KW-0969">Cilium</keyword>
<feature type="coiled-coil region" evidence="1">
    <location>
        <begin position="111"/>
        <end position="142"/>
    </location>
</feature>
<reference evidence="3" key="2">
    <citation type="submission" date="2020-01" db="EMBL/GenBank/DDBJ databases">
        <authorList>
            <person name="Korhonen P.K.K."/>
            <person name="Guangxu M.G."/>
            <person name="Wang T.W."/>
            <person name="Stroehlein A.J.S."/>
            <person name="Young N.D."/>
            <person name="Ang C.-S.A."/>
            <person name="Fernando D.W.F."/>
            <person name="Lu H.L."/>
            <person name="Taylor S.T."/>
            <person name="Ehtesham M.E.M."/>
            <person name="Najaraj S.H.N."/>
            <person name="Harsha G.H.G."/>
            <person name="Madugundu A.M."/>
            <person name="Renuse S.R."/>
            <person name="Holt D.H."/>
            <person name="Pandey A.P."/>
            <person name="Papenfuss A.P."/>
            <person name="Gasser R.B.G."/>
            <person name="Fischer K.F."/>
        </authorList>
    </citation>
    <scope>NUCLEOTIDE SEQUENCE</scope>
    <source>
        <strain evidence="3">SSS_KF_BRIS2020</strain>
    </source>
</reference>
<keyword evidence="1" id="KW-0175">Coiled coil</keyword>
<dbReference type="GO" id="GO:0030992">
    <property type="term" value="C:intraciliary transport particle B"/>
    <property type="evidence" value="ECO:0007669"/>
    <property type="project" value="InterPro"/>
</dbReference>
<gene>
    <name evidence="3" type="primary">SSS_527g</name>
    <name evidence="3" type="ORF">SSS_527</name>
</gene>
<feature type="region of interest" description="Disordered" evidence="2">
    <location>
        <begin position="1"/>
        <end position="23"/>
    </location>
</feature>
<keyword evidence="3" id="KW-0282">Flagellum</keyword>
<reference evidence="5" key="1">
    <citation type="journal article" date="2020" name="PLoS Negl. Trop. Dis.">
        <title>High-quality nuclear genome for Sarcoptes scabiei-A critical resource for a neglected parasite.</title>
        <authorList>
            <person name="Korhonen P.K."/>
            <person name="Gasser R.B."/>
            <person name="Ma G."/>
            <person name="Wang T."/>
            <person name="Stroehlein A.J."/>
            <person name="Young N.D."/>
            <person name="Ang C.S."/>
            <person name="Fernando D.D."/>
            <person name="Lu H.C."/>
            <person name="Taylor S."/>
            <person name="Reynolds S.L."/>
            <person name="Mofiz E."/>
            <person name="Najaraj S.H."/>
            <person name="Gowda H."/>
            <person name="Madugundu A."/>
            <person name="Renuse S."/>
            <person name="Holt D."/>
            <person name="Pandey A."/>
            <person name="Papenfuss A.T."/>
            <person name="Fischer K."/>
        </authorList>
    </citation>
    <scope>NUCLEOTIDE SEQUENCE [LARGE SCALE GENOMIC DNA]</scope>
</reference>
<name>A0A834RDM0_SARSC</name>
<proteinExistence type="predicted"/>
<dbReference type="GO" id="GO:0048487">
    <property type="term" value="F:beta-tubulin binding"/>
    <property type="evidence" value="ECO:0007669"/>
    <property type="project" value="InterPro"/>
</dbReference>
<evidence type="ECO:0000256" key="1">
    <source>
        <dbReference type="SAM" id="Coils"/>
    </source>
</evidence>
<organism evidence="3">
    <name type="scientific">Sarcoptes scabiei</name>
    <name type="common">Itch mite</name>
    <name type="synonym">Acarus scabiei</name>
    <dbReference type="NCBI Taxonomy" id="52283"/>
    <lineage>
        <taxon>Eukaryota</taxon>
        <taxon>Metazoa</taxon>
        <taxon>Ecdysozoa</taxon>
        <taxon>Arthropoda</taxon>
        <taxon>Chelicerata</taxon>
        <taxon>Arachnida</taxon>
        <taxon>Acari</taxon>
        <taxon>Acariformes</taxon>
        <taxon>Sarcoptiformes</taxon>
        <taxon>Astigmata</taxon>
        <taxon>Psoroptidia</taxon>
        <taxon>Sarcoptoidea</taxon>
        <taxon>Sarcoptidae</taxon>
        <taxon>Sarcoptinae</taxon>
        <taxon>Sarcoptes</taxon>
    </lineage>
</organism>
<dbReference type="EMBL" id="WVUK01000052">
    <property type="protein sequence ID" value="KAF7494824.1"/>
    <property type="molecule type" value="Genomic_DNA"/>
</dbReference>
<evidence type="ECO:0000313" key="3">
    <source>
        <dbReference type="EMBL" id="KAF7494824.1"/>
    </source>
</evidence>
<dbReference type="PANTHER" id="PTHR31432">
    <property type="entry name" value="INTRAFLAGELLAR TRANSPORT PROTEIN 74 HOMOLOG"/>
    <property type="match status" value="1"/>
</dbReference>
<evidence type="ECO:0000313" key="5">
    <source>
        <dbReference type="Proteomes" id="UP000070412"/>
    </source>
</evidence>
<dbReference type="Proteomes" id="UP000070412">
    <property type="component" value="Unassembled WGS sequence"/>
</dbReference>
<dbReference type="GO" id="GO:0035735">
    <property type="term" value="P:intraciliary transport involved in cilium assembly"/>
    <property type="evidence" value="ECO:0007669"/>
    <property type="project" value="TreeGrafter"/>
</dbReference>
<dbReference type="OrthoDB" id="444379at2759"/>
<keyword evidence="5" id="KW-1185">Reference proteome</keyword>
<evidence type="ECO:0000256" key="2">
    <source>
        <dbReference type="SAM" id="MobiDB-lite"/>
    </source>
</evidence>
<dbReference type="PANTHER" id="PTHR31432:SF0">
    <property type="entry name" value="INTRAFLAGELLAR TRANSPORT PROTEIN 74 HOMOLOG"/>
    <property type="match status" value="1"/>
</dbReference>
<dbReference type="InterPro" id="IPR029602">
    <property type="entry name" value="IFT74"/>
</dbReference>
<feature type="compositionally biased region" description="Low complexity" evidence="2">
    <location>
        <begin position="1"/>
        <end position="14"/>
    </location>
</feature>
<keyword evidence="3" id="KW-0966">Cell projection</keyword>
<feature type="coiled-coil region" evidence="1">
    <location>
        <begin position="417"/>
        <end position="462"/>
    </location>
</feature>
<feature type="coiled-coil region" evidence="1">
    <location>
        <begin position="235"/>
        <end position="337"/>
    </location>
</feature>
<evidence type="ECO:0000313" key="4">
    <source>
        <dbReference type="EnsemblMetazoa" id="KAF7494824.1"/>
    </source>
</evidence>
<protein>
    <submittedName>
        <fullName evidence="3">Intraflagellar transport protein 74 -like protein</fullName>
    </submittedName>
</protein>
<dbReference type="AlphaFoldDB" id="A0A834RDM0"/>
<sequence>MDSFDSMSIKSMSSRPLTSQSMVSTGLIAPKSARGKTALRRQIQDKSYFIGLIRMKINELNMENHSLAKECEIMAKEEARIGVYRQKAETLARDLKNLTTDLLTYNEYVDRSRIDEQLSSIKEETNELKHENEAIIVNLENDYTKLRELESTWKANDNKLNEYNKIIASIKNRFNEAQIVEFNMAQTMNNDLSKDCHLLEQEIGLWRARKNALEETIIKEGNLVKIELIKAFTKLHSLEKQKNKLLNSNDSEENERKNLLAQVKRDNNYIDSVQTKINASKNNLAEVESEIEFYQDGDKWSKFSDLKQQEGKFSEFMNEYHQEKQSLLNQTETINNEITDTANKLSRFLKYLNGIKQIRDDEIGVHDVPSKMIIQKRQLELEINRSMQLKEKSDATQNLLTEKIAKLKEDTKMYSNIDQMKSKMENKLIRLKQSIEEHKRLIAELKSVNDNLNQQFSAVQTKLEKDEGYQKILSLEEQLASILKINVELQESDNSEMINEIKASVLDTVKKYNQSLIGF</sequence>
<accession>A0A834RDM0</accession>